<feature type="compositionally biased region" description="Basic and acidic residues" evidence="5">
    <location>
        <begin position="868"/>
        <end position="877"/>
    </location>
</feature>
<evidence type="ECO:0000313" key="8">
    <source>
        <dbReference type="Proteomes" id="UP001234581"/>
    </source>
</evidence>
<dbReference type="SUPFAM" id="SSF46966">
    <property type="entry name" value="Spectrin repeat"/>
    <property type="match status" value="2"/>
</dbReference>
<keyword evidence="8" id="KW-1185">Reference proteome</keyword>
<keyword evidence="3" id="KW-0206">Cytoskeleton</keyword>
<dbReference type="EMBL" id="JARTCD010000105">
    <property type="protein sequence ID" value="KAJ8652411.1"/>
    <property type="molecule type" value="Genomic_DNA"/>
</dbReference>
<dbReference type="GeneID" id="83219334"/>
<dbReference type="GO" id="GO:0005856">
    <property type="term" value="C:cytoskeleton"/>
    <property type="evidence" value="ECO:0007669"/>
    <property type="project" value="UniProtKB-SubCell"/>
</dbReference>
<feature type="compositionally biased region" description="Low complexity" evidence="5">
    <location>
        <begin position="2385"/>
        <end position="2415"/>
    </location>
</feature>
<evidence type="ECO:0000313" key="7">
    <source>
        <dbReference type="EMBL" id="KAJ8652411.1"/>
    </source>
</evidence>
<dbReference type="Proteomes" id="UP001234581">
    <property type="component" value="Unassembled WGS sequence"/>
</dbReference>
<dbReference type="Gene3D" id="3.30.920.20">
    <property type="entry name" value="Gas2-like domain"/>
    <property type="match status" value="1"/>
</dbReference>
<feature type="domain" description="GAR" evidence="6">
    <location>
        <begin position="2446"/>
        <end position="2520"/>
    </location>
</feature>
<dbReference type="Gene3D" id="1.20.58.60">
    <property type="match status" value="1"/>
</dbReference>
<evidence type="ECO:0000256" key="1">
    <source>
        <dbReference type="ARBA" id="ARBA00004245"/>
    </source>
</evidence>
<feature type="coiled-coil region" evidence="4">
    <location>
        <begin position="1631"/>
        <end position="1658"/>
    </location>
</feature>
<gene>
    <name evidence="7" type="ORF">O0I10_011937</name>
</gene>
<dbReference type="PROSITE" id="PS51460">
    <property type="entry name" value="GAR"/>
    <property type="match status" value="1"/>
</dbReference>
<protein>
    <recommendedName>
        <fullName evidence="6">GAR domain-containing protein</fullName>
    </recommendedName>
</protein>
<dbReference type="InterPro" id="IPR036534">
    <property type="entry name" value="GAR_dom_sf"/>
</dbReference>
<evidence type="ECO:0000256" key="2">
    <source>
        <dbReference type="ARBA" id="ARBA00022490"/>
    </source>
</evidence>
<feature type="coiled-coil region" evidence="4">
    <location>
        <begin position="1085"/>
        <end position="1116"/>
    </location>
</feature>
<dbReference type="SMART" id="SM00243">
    <property type="entry name" value="GAS2"/>
    <property type="match status" value="1"/>
</dbReference>
<feature type="compositionally biased region" description="Low complexity" evidence="5">
    <location>
        <begin position="852"/>
        <end position="864"/>
    </location>
</feature>
<keyword evidence="2" id="KW-0963">Cytoplasm</keyword>
<dbReference type="InterPro" id="IPR003108">
    <property type="entry name" value="GAR_dom"/>
</dbReference>
<evidence type="ECO:0000256" key="4">
    <source>
        <dbReference type="SAM" id="Coils"/>
    </source>
</evidence>
<proteinExistence type="predicted"/>
<sequence length="2561" mass="292652">MTTTDASSEHDTTIMHPTSNGNEVDAWLEFQLQEYVDHGLLKSCTQEESWRMVYCLAHRFFPDRVSDLPTILQQGTPSDMEGALQILHDELGVPVTVDNGDMMAYYNTLRDITMETFTQRRTEIRMVQETAHLTITRTTTTRGDAELERRARVVMNRIKRLHDTLNDMALYQSHMDVGGEEDEDQESFEASMISRVEEFETSLASFQEEEYASFKEYVENGLDHEDQDTQHYMQEVVEAHAALDTQLREDFGTIRARTTLAKLTRPLRNELDFIQAHMLKTTIHITSAAIDDLEERVLHVGRMIKDIHEQHPELVGPADCDTSPSPRFEALRQKHVLVNQWVHEVRVWHGHCERATDWISSKLRDIENQDVPDGLQEGHLVDDNDALVSKVDQLNTAHEALEKRVETFNAEDIDCMRMHVKTLTASDKNRDDLTPADTIVIEIIFTTLMVFDRLMNAIRRRSYDLQVLALRVFWEQEHAKSYVWLNRAHLQVDDLLEHAQWRPDEEHHEAIRSLVVQQLLDLEHQSATFDQGQFTMTVNMYQDMDDMCRVEIPEHLEAMQVRMEQDFESLTKKLAYAREVVEQRLSLMDYVERAVKLLASGEQLKEEMAAAKKESTITLDRDLSTRVRSDQEQTLHIVTVLAPQMRYPSAEAIGRQEQGDIFNATAERSVNEYKAALEQMSDTLQMMLEELQQMQELQKAVAQLTKDLAQLQSSVQKQLRAVKASSIDVLDERCALDKTDVDRLRIECGNRLSKMMVLKDTDAKKLDDKLKSLKRNVADTDAVSLDPLEKTMEHVNALFKELESALELRRLQVDVLQKRLEWERSLDDASQMVRSTTHSIWIWIEKTQWRPNNNNNNNQQQQQNSTSDSEKEMRSSLEELGQQVETSKSSAANVFDGFRDMADQLTSMSDDDLQLVLFHMRRQQDKLQNSLSELTGSAEFAEAVLEQRVGVGVFMRRADKAHDTGEQLISAIQHALDTIMSDNVKDDDDDPSATRFSKSVEQFGKDIEELWSQHGETVPYPTRSSAAHAARLSTQDDDINVRIKTIVLHERGMLNALYDKMVMLHTRYKMAMQLTSKVRYARRRIDHQQQQVTALMDEIDADRRQQELEMNRMKSLKDLMTRNKARVDKVDEYKKTLINLDDDCQSLTGTLRQEGLDAHVPVDGLTQALVSLETNTQRLEDMFSHYTRELGISDKRARWEGNVKDAIRQINVLADQVDTTLDFTHLASSGSDILQKHREHLKAQQDRASVINKYLESQVDPSFHLVKQEYGDDEPFPQALADQQNQLHDQLGNLSTLIESKFIELDRWEEHGQWQQRVNKAMEECNHQQQLIEKFIRKRAAQCLRKGEEENDVSGLDQLKSHAQTLVDRIDHVIREGDTLAHDRKAFESHKERAMSVRRQLSGILDFAQRVDDQCATALSWLDRAHQLEEDAQKERLRIEKGDVDDVDVVIEHFRAKVQELCNDELMFPVRDYEEHDPAAKDLDGADNDTLQELVNVQRQNLHDLIDMLDAAAKARRLTLEKQSNVDAYLVEARSMQDWINDKLTSAASIRDIGDQATAQDIRSALSLLDSLSAAVNTQQPSYDSLCAKAKQLDDDVQVKQQQSTLASMWDQLQRDVSDETRERLEKYLQHAEFQEAVQSFKSTCQQLENELANAEVCDLSKESIDAWYQQLDMLKTQSLVSVQKQIKDDEPGQKDAYEAMVKQHQQLCNLLDDVNTRWQEDQLIQDYQRRAAELASQFSASNSRLESIRQRIPIVTGSSDDSDNDAIVSAYEDEQHHVQELMTVYGNIQALHRDLQEKQLAERVTDECTHLDNEEKSLQQRIDLVRSSIDTAAQWKALHKRLSDIEHDLSKIDDGAIAIEDAEEQLAAMDAQLSTIVSTAGKISNMECSGEQHANESAFQKHYDQVIAAIAAIKEHTNARKLEVQQQEEKEAILQSANDIRERAEKERSNIHQRLASTSAGIKSMDPNQDGMADALERYHDEHTMKAAESKSRVYDMLMEELNGLGMTDSDEDIASATRQALDDLERAIEREQGSSTLLSRAAISTKAANDLNNRIDDFRARFMQDNDPARADVSNAENVMDRLKQEMPDFTSSVDDLLKSCNAMEKDGDDGVPNTLKDDVLDPCAQDTAANWKRLQNEWSSLNKRINATRHMEVMRDQCDEFQSQVDELGNEKLINGLPLEERPRAQALRTLQQELNDLERKAMQWLEKDTSVLDAMLGDMNDSDKNALGHHQAMLDQSKKDLIAAIARKRDGIDKALGLGKCLSAVDDIDDMINRFKKILDDEDTTADLSAQYKQYEREVVQKISAAHVALEQELATGEETDRRSVKASINGLEKRWKDISQQAKSRIHAADDDHTRKRKSSLPTRKGVRETGSSSRLPVVSAPSAQSNTSSSLLSTSSRLSPSASRLPTSSSKRRGHTHTPSTSSSSSAKPPPPPPNNYKADPRNDLDVEMGKIINELSYKVTVKKVHGKVGRYWIGDINPKLAYCRILKSGMVMVRVGGGWMELREYLRTQHAVHDGDYISKPKPADSDQPEFPMKEAFIETKKHRMRERTFVTEE</sequence>
<feature type="region of interest" description="Disordered" evidence="5">
    <location>
        <begin position="851"/>
        <end position="888"/>
    </location>
</feature>
<organism evidence="7 8">
    <name type="scientific">Lichtheimia ornata</name>
    <dbReference type="NCBI Taxonomy" id="688661"/>
    <lineage>
        <taxon>Eukaryota</taxon>
        <taxon>Fungi</taxon>
        <taxon>Fungi incertae sedis</taxon>
        <taxon>Mucoromycota</taxon>
        <taxon>Mucoromycotina</taxon>
        <taxon>Mucoromycetes</taxon>
        <taxon>Mucorales</taxon>
        <taxon>Lichtheimiaceae</taxon>
        <taxon>Lichtheimia</taxon>
    </lineage>
</organism>
<feature type="coiled-coil region" evidence="4">
    <location>
        <begin position="663"/>
        <end position="721"/>
    </location>
</feature>
<keyword evidence="4" id="KW-0175">Coiled coil</keyword>
<name>A0AAD7USN1_9FUNG</name>
<evidence type="ECO:0000259" key="6">
    <source>
        <dbReference type="PROSITE" id="PS51460"/>
    </source>
</evidence>
<dbReference type="GO" id="GO:0008017">
    <property type="term" value="F:microtubule binding"/>
    <property type="evidence" value="ECO:0007669"/>
    <property type="project" value="InterPro"/>
</dbReference>
<feature type="coiled-coil region" evidence="4">
    <location>
        <begin position="1928"/>
        <end position="1955"/>
    </location>
</feature>
<dbReference type="RefSeq" id="XP_058337325.1">
    <property type="nucleotide sequence ID" value="XM_058491896.1"/>
</dbReference>
<accession>A0AAD7USN1</accession>
<evidence type="ECO:0000256" key="5">
    <source>
        <dbReference type="SAM" id="MobiDB-lite"/>
    </source>
</evidence>
<dbReference type="SUPFAM" id="SSF143575">
    <property type="entry name" value="GAS2 domain-like"/>
    <property type="match status" value="1"/>
</dbReference>
<comment type="subcellular location">
    <subcellularLocation>
        <location evidence="1">Cytoplasm</location>
        <location evidence="1">Cytoskeleton</location>
    </subcellularLocation>
</comment>
<evidence type="ECO:0000256" key="3">
    <source>
        <dbReference type="ARBA" id="ARBA00023212"/>
    </source>
</evidence>
<comment type="caution">
    <text evidence="7">The sequence shown here is derived from an EMBL/GenBank/DDBJ whole genome shotgun (WGS) entry which is preliminary data.</text>
</comment>
<reference evidence="7 8" key="1">
    <citation type="submission" date="2023-03" db="EMBL/GenBank/DDBJ databases">
        <title>Genome sequence of Lichtheimia ornata CBS 291.66.</title>
        <authorList>
            <person name="Mohabir J.T."/>
            <person name="Shea T.P."/>
            <person name="Kurbessoian T."/>
            <person name="Berby B."/>
            <person name="Fontaine J."/>
            <person name="Livny J."/>
            <person name="Gnirke A."/>
            <person name="Stajich J.E."/>
            <person name="Cuomo C.A."/>
        </authorList>
    </citation>
    <scope>NUCLEOTIDE SEQUENCE [LARGE SCALE GENOMIC DNA]</scope>
    <source>
        <strain evidence="7">CBS 291.66</strain>
    </source>
</reference>
<feature type="region of interest" description="Disordered" evidence="5">
    <location>
        <begin position="2344"/>
        <end position="2449"/>
    </location>
</feature>
<feature type="coiled-coil region" evidence="4">
    <location>
        <begin position="384"/>
        <end position="411"/>
    </location>
</feature>
<feature type="coiled-coil region" evidence="4">
    <location>
        <begin position="2154"/>
        <end position="2211"/>
    </location>
</feature>
<dbReference type="Pfam" id="PF02187">
    <property type="entry name" value="GAS2"/>
    <property type="match status" value="1"/>
</dbReference>